<dbReference type="GO" id="GO:0005524">
    <property type="term" value="F:ATP binding"/>
    <property type="evidence" value="ECO:0007669"/>
    <property type="project" value="UniProtKB-KW"/>
</dbReference>
<dbReference type="InterPro" id="IPR001482">
    <property type="entry name" value="T2SS/T4SS_dom"/>
</dbReference>
<keyword evidence="3" id="KW-0067">ATP-binding</keyword>
<dbReference type="AlphaFoldDB" id="A0A1X0VGA2"/>
<dbReference type="CDD" id="cd01129">
    <property type="entry name" value="PulE-GspE-like"/>
    <property type="match status" value="1"/>
</dbReference>
<feature type="domain" description="Bacterial type II secretion system protein E" evidence="4">
    <location>
        <begin position="2"/>
        <end position="265"/>
    </location>
</feature>
<dbReference type="InterPro" id="IPR027417">
    <property type="entry name" value="P-loop_NTPase"/>
</dbReference>
<evidence type="ECO:0000313" key="5">
    <source>
        <dbReference type="EMBL" id="ORI98765.1"/>
    </source>
</evidence>
<proteinExistence type="inferred from homology"/>
<name>A0A1X0VGA2_LEUPS</name>
<dbReference type="PANTHER" id="PTHR30258:SF2">
    <property type="entry name" value="COMG OPERON PROTEIN 1"/>
    <property type="match status" value="1"/>
</dbReference>
<evidence type="ECO:0000256" key="1">
    <source>
        <dbReference type="ARBA" id="ARBA00006611"/>
    </source>
</evidence>
<dbReference type="eggNOG" id="COG2804">
    <property type="taxonomic scope" value="Bacteria"/>
</dbReference>
<sequence length="313" mass="35009">MIDDMLEKAKRQRVNDIYILPNDDNKYVIKFHLNGGLVSETSMADDHAEKLISAIKYRAKMNISERRRPQLGRFRGAQVWIRVSSVGDFLNRETVVLRLIYSEHHKQHWLSSKQFEQMQLGLPESGLFLISGPTGSGKTTTLYHLLENIANNKLVLTIEDPVEIRNPNFVQLQVNEAAGIGYEALIKVALRHRPEILLIGEIRDYQTAKAVVQAALSGHLVVSTIHAMSAREIVLRLLELGVDYNQLLAALAMVVYQRLVPMISGDQAAIADVLFGSDITTATGFTTQWQEVLDEACLAGKITSATRTTFQSL</sequence>
<dbReference type="STRING" id="33968.BMS77_02830"/>
<dbReference type="NCBIfam" id="NF041000">
    <property type="entry name" value="ATPase_ComGA"/>
    <property type="match status" value="1"/>
</dbReference>
<organism evidence="5 6">
    <name type="scientific">Leuconostoc pseudomesenteroides</name>
    <dbReference type="NCBI Taxonomy" id="33968"/>
    <lineage>
        <taxon>Bacteria</taxon>
        <taxon>Bacillati</taxon>
        <taxon>Bacillota</taxon>
        <taxon>Bacilli</taxon>
        <taxon>Lactobacillales</taxon>
        <taxon>Lactobacillaceae</taxon>
        <taxon>Leuconostoc</taxon>
    </lineage>
</organism>
<evidence type="ECO:0000256" key="3">
    <source>
        <dbReference type="ARBA" id="ARBA00022840"/>
    </source>
</evidence>
<accession>A0A1X0VGA2</accession>
<gene>
    <name evidence="5" type="ORF">BMR96_00495</name>
</gene>
<reference evidence="5 6" key="1">
    <citation type="journal article" date="2017" name="Front. Microbiol.">
        <title>Genomic Characterization of Dairy Associated Leuconostoc Species and Diversity of Leuconostocs in Undefined Mixed Mesophilic Starter Cultures.</title>
        <authorList>
            <person name="Frantzen C.A."/>
            <person name="Kot W."/>
            <person name="Pedersen T.B."/>
            <person name="Ardo Y.M."/>
            <person name="Broadbent J.R."/>
            <person name="Neve H."/>
            <person name="Hansen L.H."/>
            <person name="Dal Bello F."/>
            <person name="Ostlie H.M."/>
            <person name="Kleppen H.P."/>
            <person name="Vogensen F.K."/>
            <person name="Holo H."/>
        </authorList>
    </citation>
    <scope>NUCLEOTIDE SEQUENCE [LARGE SCALE GENOMIC DNA]</scope>
    <source>
        <strain evidence="5 6">LMGCF08</strain>
    </source>
</reference>
<dbReference type="PANTHER" id="PTHR30258">
    <property type="entry name" value="TYPE II SECRETION SYSTEM PROTEIN GSPE-RELATED"/>
    <property type="match status" value="1"/>
</dbReference>
<dbReference type="InterPro" id="IPR047667">
    <property type="entry name" value="ATPase_ComGA"/>
</dbReference>
<dbReference type="SUPFAM" id="SSF52540">
    <property type="entry name" value="P-loop containing nucleoside triphosphate hydrolases"/>
    <property type="match status" value="1"/>
</dbReference>
<dbReference type="Proteomes" id="UP000192288">
    <property type="component" value="Unassembled WGS sequence"/>
</dbReference>
<protein>
    <submittedName>
        <fullName evidence="5">Type II secretory pathway protein</fullName>
    </submittedName>
</protein>
<dbReference type="Gene3D" id="3.30.450.90">
    <property type="match status" value="1"/>
</dbReference>
<evidence type="ECO:0000259" key="4">
    <source>
        <dbReference type="Pfam" id="PF00437"/>
    </source>
</evidence>
<comment type="similarity">
    <text evidence="1">Belongs to the GSP E family.</text>
</comment>
<evidence type="ECO:0000256" key="2">
    <source>
        <dbReference type="ARBA" id="ARBA00022741"/>
    </source>
</evidence>
<dbReference type="GO" id="GO:0005886">
    <property type="term" value="C:plasma membrane"/>
    <property type="evidence" value="ECO:0007669"/>
    <property type="project" value="TreeGrafter"/>
</dbReference>
<comment type="caution">
    <text evidence="5">The sequence shown here is derived from an EMBL/GenBank/DDBJ whole genome shotgun (WGS) entry which is preliminary data.</text>
</comment>
<dbReference type="RefSeq" id="WP_004910194.1">
    <property type="nucleotide sequence ID" value="NZ_MPLS01000001.1"/>
</dbReference>
<dbReference type="Pfam" id="PF00437">
    <property type="entry name" value="T2SSE"/>
    <property type="match status" value="1"/>
</dbReference>
<dbReference type="GO" id="GO:0016887">
    <property type="term" value="F:ATP hydrolysis activity"/>
    <property type="evidence" value="ECO:0007669"/>
    <property type="project" value="TreeGrafter"/>
</dbReference>
<dbReference type="Gene3D" id="3.40.50.300">
    <property type="entry name" value="P-loop containing nucleotide triphosphate hydrolases"/>
    <property type="match status" value="1"/>
</dbReference>
<keyword evidence="2" id="KW-0547">Nucleotide-binding</keyword>
<evidence type="ECO:0000313" key="6">
    <source>
        <dbReference type="Proteomes" id="UP000192288"/>
    </source>
</evidence>
<dbReference type="EMBL" id="MPLS01000001">
    <property type="protein sequence ID" value="ORI98765.1"/>
    <property type="molecule type" value="Genomic_DNA"/>
</dbReference>